<name>A0ABZ2YEZ5_9MOLU</name>
<feature type="transmembrane region" description="Helical" evidence="1">
    <location>
        <begin position="9"/>
        <end position="35"/>
    </location>
</feature>
<protein>
    <submittedName>
        <fullName evidence="2">Uncharacterized protein</fullName>
    </submittedName>
</protein>
<dbReference type="EMBL" id="CP128397">
    <property type="protein sequence ID" value="WZN38318.1"/>
    <property type="molecule type" value="Genomic_DNA"/>
</dbReference>
<sequence>MIMYFNDHLVFPICGCGCSCFLVIFQNEIIFLMILTNV</sequence>
<keyword evidence="1" id="KW-1133">Transmembrane helix</keyword>
<organism evidence="2 3">
    <name type="scientific">Candidatus Phytoplasma asteris</name>
    <dbReference type="NCBI Taxonomy" id="85620"/>
    <lineage>
        <taxon>Bacteria</taxon>
        <taxon>Bacillati</taxon>
        <taxon>Mycoplasmatota</taxon>
        <taxon>Mollicutes</taxon>
        <taxon>Acholeplasmatales</taxon>
        <taxon>Acholeplasmataceae</taxon>
        <taxon>Candidatus Phytoplasma</taxon>
        <taxon>16SrI (Aster yellows group)</taxon>
    </lineage>
</organism>
<accession>A0ABZ2YEZ5</accession>
<evidence type="ECO:0000313" key="2">
    <source>
        <dbReference type="EMBL" id="WZN38318.1"/>
    </source>
</evidence>
<proteinExistence type="predicted"/>
<evidence type="ECO:0000313" key="3">
    <source>
        <dbReference type="Proteomes" id="UP001470586"/>
    </source>
</evidence>
<keyword evidence="1" id="KW-0812">Transmembrane</keyword>
<keyword evidence="3" id="KW-1185">Reference proteome</keyword>
<evidence type="ECO:0000256" key="1">
    <source>
        <dbReference type="SAM" id="Phobius"/>
    </source>
</evidence>
<gene>
    <name evidence="2" type="ORF">M33023_01230</name>
</gene>
<keyword evidence="1" id="KW-0472">Membrane</keyword>
<dbReference type="Proteomes" id="UP001470586">
    <property type="component" value="Chromosome"/>
</dbReference>
<reference evidence="2" key="1">
    <citation type="submission" date="2023-06" db="EMBL/GenBank/DDBJ databases">
        <title>Complete Genome of Candidatus Phytoplasma asteris M33.</title>
        <authorList>
            <person name="Toth R."/>
            <person name="Ilic A.-M."/>
            <person name="Huettel B."/>
            <person name="Duduk B."/>
            <person name="Kube M."/>
        </authorList>
    </citation>
    <scope>NUCLEOTIDE SEQUENCE [LARGE SCALE GENOMIC DNA]</scope>
    <source>
        <strain evidence="2">M33</strain>
    </source>
</reference>